<evidence type="ECO:0000313" key="3">
    <source>
        <dbReference type="Proteomes" id="UP000539372"/>
    </source>
</evidence>
<evidence type="ECO:0000313" key="2">
    <source>
        <dbReference type="EMBL" id="NMM44775.1"/>
    </source>
</evidence>
<name>A0A7Y0E032_9PROT</name>
<gene>
    <name evidence="2" type="ORF">HH303_09825</name>
</gene>
<dbReference type="InterPro" id="IPR001638">
    <property type="entry name" value="Solute-binding_3/MltF_N"/>
</dbReference>
<evidence type="ECO:0000259" key="1">
    <source>
        <dbReference type="Pfam" id="PF00497"/>
    </source>
</evidence>
<dbReference type="Gene3D" id="3.40.190.10">
    <property type="entry name" value="Periplasmic binding protein-like II"/>
    <property type="match status" value="2"/>
</dbReference>
<dbReference type="Proteomes" id="UP000539372">
    <property type="component" value="Unassembled WGS sequence"/>
</dbReference>
<dbReference type="Pfam" id="PF00497">
    <property type="entry name" value="SBP_bac_3"/>
    <property type="match status" value="1"/>
</dbReference>
<accession>A0A7Y0E032</accession>
<organism evidence="2 3">
    <name type="scientific">Pacificispira spongiicola</name>
    <dbReference type="NCBI Taxonomy" id="2729598"/>
    <lineage>
        <taxon>Bacteria</taxon>
        <taxon>Pseudomonadati</taxon>
        <taxon>Pseudomonadota</taxon>
        <taxon>Alphaproteobacteria</taxon>
        <taxon>Rhodospirillales</taxon>
        <taxon>Rhodospirillaceae</taxon>
        <taxon>Pacificispira</taxon>
    </lineage>
</organism>
<protein>
    <submittedName>
        <fullName evidence="2">Transporter substrate-binding domain-containing protein</fullName>
    </submittedName>
</protein>
<sequence>MSIAATVSSPLRFGFADAVLPISGTNAANGKVDGILPASIELLSQTAGINISMIAWPWNRTQQMFEDGAVDALCTTETNKRREIALFCREPLTLMSQVIVHRRNDRRFDNIRTMEQLLSFRHVNYRSNGWAQEALPADRAIWVLSPQNAFKVVAAGHADVFINDEVFTRHQMNSQGLTDSLTFSRTDALKEVKFKICIRKDLDEALIFADAYDRAILSKREALQTLKEDWIAGRYD</sequence>
<reference evidence="2 3" key="1">
    <citation type="submission" date="2020-04" db="EMBL/GenBank/DDBJ databases">
        <title>Rhodospirillaceae bacterium KN72 isolated from deep sea.</title>
        <authorList>
            <person name="Zhang D.-C."/>
        </authorList>
    </citation>
    <scope>NUCLEOTIDE SEQUENCE [LARGE SCALE GENOMIC DNA]</scope>
    <source>
        <strain evidence="2 3">KN72</strain>
    </source>
</reference>
<dbReference type="AlphaFoldDB" id="A0A7Y0E032"/>
<comment type="caution">
    <text evidence="2">The sequence shown here is derived from an EMBL/GenBank/DDBJ whole genome shotgun (WGS) entry which is preliminary data.</text>
</comment>
<dbReference type="RefSeq" id="WP_169625172.1">
    <property type="nucleotide sequence ID" value="NZ_JABBNT010000003.1"/>
</dbReference>
<keyword evidence="3" id="KW-1185">Reference proteome</keyword>
<dbReference type="EMBL" id="JABBNT010000003">
    <property type="protein sequence ID" value="NMM44775.1"/>
    <property type="molecule type" value="Genomic_DNA"/>
</dbReference>
<proteinExistence type="predicted"/>
<feature type="domain" description="Solute-binding protein family 3/N-terminal" evidence="1">
    <location>
        <begin position="11"/>
        <end position="230"/>
    </location>
</feature>
<dbReference type="SUPFAM" id="SSF53850">
    <property type="entry name" value="Periplasmic binding protein-like II"/>
    <property type="match status" value="1"/>
</dbReference>